<proteinExistence type="predicted"/>
<reference evidence="2" key="1">
    <citation type="submission" date="2020-05" db="UniProtKB">
        <authorList>
            <consortium name="EnsemblMetazoa"/>
        </authorList>
    </citation>
    <scope>IDENTIFICATION</scope>
    <source>
        <strain evidence="2">USDA</strain>
    </source>
</reference>
<feature type="region of interest" description="Disordered" evidence="1">
    <location>
        <begin position="423"/>
        <end position="534"/>
    </location>
</feature>
<feature type="compositionally biased region" description="Polar residues" evidence="1">
    <location>
        <begin position="265"/>
        <end position="283"/>
    </location>
</feature>
<feature type="compositionally biased region" description="Polar residues" evidence="1">
    <location>
        <begin position="476"/>
        <end position="494"/>
    </location>
</feature>
<gene>
    <name evidence="2" type="primary">106082169</name>
</gene>
<feature type="region of interest" description="Disordered" evidence="1">
    <location>
        <begin position="556"/>
        <end position="587"/>
    </location>
</feature>
<feature type="compositionally biased region" description="Low complexity" evidence="1">
    <location>
        <begin position="505"/>
        <end position="534"/>
    </location>
</feature>
<feature type="compositionally biased region" description="Acidic residues" evidence="1">
    <location>
        <begin position="814"/>
        <end position="823"/>
    </location>
</feature>
<feature type="region of interest" description="Disordered" evidence="1">
    <location>
        <begin position="322"/>
        <end position="346"/>
    </location>
</feature>
<feature type="compositionally biased region" description="Polar residues" evidence="1">
    <location>
        <begin position="423"/>
        <end position="433"/>
    </location>
</feature>
<feature type="compositionally biased region" description="Low complexity" evidence="1">
    <location>
        <begin position="180"/>
        <end position="192"/>
    </location>
</feature>
<evidence type="ECO:0000313" key="3">
    <source>
        <dbReference type="Proteomes" id="UP000095300"/>
    </source>
</evidence>
<keyword evidence="3" id="KW-1185">Reference proteome</keyword>
<protein>
    <submittedName>
        <fullName evidence="2">Uncharacterized protein</fullName>
    </submittedName>
</protein>
<dbReference type="AlphaFoldDB" id="A0A1I8PKA2"/>
<feature type="compositionally biased region" description="Basic and acidic residues" evidence="1">
    <location>
        <begin position="824"/>
        <end position="837"/>
    </location>
</feature>
<feature type="compositionally biased region" description="Polar residues" evidence="1">
    <location>
        <begin position="101"/>
        <end position="127"/>
    </location>
</feature>
<evidence type="ECO:0000313" key="2">
    <source>
        <dbReference type="EnsemblMetazoa" id="SCAU008827-PB"/>
    </source>
</evidence>
<feature type="region of interest" description="Disordered" evidence="1">
    <location>
        <begin position="22"/>
        <end position="230"/>
    </location>
</feature>
<feature type="region of interest" description="Disordered" evidence="1">
    <location>
        <begin position="655"/>
        <end position="731"/>
    </location>
</feature>
<feature type="region of interest" description="Disordered" evidence="1">
    <location>
        <begin position="795"/>
        <end position="898"/>
    </location>
</feature>
<dbReference type="Proteomes" id="UP000095300">
    <property type="component" value="Unassembled WGS sequence"/>
</dbReference>
<feature type="region of interest" description="Disordered" evidence="1">
    <location>
        <begin position="251"/>
        <end position="284"/>
    </location>
</feature>
<feature type="compositionally biased region" description="Polar residues" evidence="1">
    <location>
        <begin position="40"/>
        <end position="52"/>
    </location>
</feature>
<dbReference type="VEuPathDB" id="VectorBase:SCAU008827"/>
<feature type="compositionally biased region" description="Polar residues" evidence="1">
    <location>
        <begin position="441"/>
        <end position="467"/>
    </location>
</feature>
<feature type="compositionally biased region" description="Polar residues" evidence="1">
    <location>
        <begin position="868"/>
        <end position="885"/>
    </location>
</feature>
<evidence type="ECO:0000256" key="1">
    <source>
        <dbReference type="SAM" id="MobiDB-lite"/>
    </source>
</evidence>
<sequence length="1126" mass="122670">MRVGKKLNISETKKTRACVVRLEKLSHNSLSPTPSPPIRRTQSTSAQKTQQHYQDHQKGGGNSNARQSHSSAAGGVMGVTPKHLAASSQSRGPIKKRPVGDNNSNSPRIAQQRPQASNMSAMRSNQKAKVVSRASKASTPAREETPTPTIASGRSRRAIKPNPKYASEDMVTPRMVRNVGGAASSAKSSMGADGKRRKNSTSSDDFYNRNSEDELIDDDSQNYDTKGDKAYKLDEKDEALDSDISEIEEEISKRAHKGRPKSRNVPATPSATTGKTSSQTPNANVKRLFSTPASMVRTAPTHLQQLRRSLQSANAQRNQNFLAGSGSSMAQKRKLDDANDSDSDGSYTVARKQMLVTTSTGVKVRMPIKENSSMVTNQANRLQRPLPVQKTNTSSEGKPPVNGGNKNMPQPQFLAKRRIIDSSKISQHDNTPSKLAAKTVPSRQIQQTPGGNNKTPMSNKSFAQSTHAPVGAQKTLMGSSNATSVPNRMRTSSPKPVVRKESSNSTSKLLTSSTATSSPPSAPTQQQQQQQSKLQTLPIKPIDKLKSALASTIIPASGSSTQNSKIATNSKTISSNSQANSQTTTKASPIATTAEVISLNDESPNSTMDDFETMPTFTIVNVNDIINKKGDVLITKSKAGSASLSKPGVIEFSDSITLDDDENDDGDDEDEDRHDAKKAKGKSNKRDVLPTKVNKLPTMKNSQVVDGEKKKLPTARNTSSENVRKQQQSTTTVLTNNLLTMSSSSANKPKILNHKLGLRNNPRVAAKTSTPVSSIPDKPAPRILNSVVGKKTQPVKPMITNLDDSAEESFPLSLDEEETEDEAESKSFEQSKSERNAKLSLPLDTAEDTDSEVSAPEDKKKFKVLLPKNSSKAKTDTSPASTSPIQRKKRLPNTRSSPIMVTNNKKRLFTPAAAKENSLAATNQQVGDAKSPTDLTPTIRKPPAEKVVISKQGDKIIKKITCFETWYVINMPLEPKRQTPLVKNQLDMPLINLANSAKAIHLPSDLWSCKVTLYELSASTLAKSTFVTYTGNLEEYNISEEDRGKYQPSCVMFRRSIQNRQQSRMPYDRAVIFKNKTFSTNIDGKNIRLVGAPSIINSEKDIEILLDVVDGLTLQSDFVEYATIIQ</sequence>
<feature type="compositionally biased region" description="Polar residues" evidence="1">
    <location>
        <begin position="557"/>
        <end position="571"/>
    </location>
</feature>
<feature type="region of interest" description="Disordered" evidence="1">
    <location>
        <begin position="380"/>
        <end position="410"/>
    </location>
</feature>
<dbReference type="EnsemblMetazoa" id="SCAU008827-RB">
    <property type="protein sequence ID" value="SCAU008827-PB"/>
    <property type="gene ID" value="SCAU008827"/>
</dbReference>
<dbReference type="OrthoDB" id="7791654at2759"/>
<feature type="compositionally biased region" description="Low complexity" evidence="1">
    <location>
        <begin position="572"/>
        <end position="585"/>
    </location>
</feature>
<accession>A0A1I8PKA2</accession>
<feature type="region of interest" description="Disordered" evidence="1">
    <location>
        <begin position="919"/>
        <end position="939"/>
    </location>
</feature>
<organism evidence="2 3">
    <name type="scientific">Stomoxys calcitrans</name>
    <name type="common">Stable fly</name>
    <name type="synonym">Conops calcitrans</name>
    <dbReference type="NCBI Taxonomy" id="35570"/>
    <lineage>
        <taxon>Eukaryota</taxon>
        <taxon>Metazoa</taxon>
        <taxon>Ecdysozoa</taxon>
        <taxon>Arthropoda</taxon>
        <taxon>Hexapoda</taxon>
        <taxon>Insecta</taxon>
        <taxon>Pterygota</taxon>
        <taxon>Neoptera</taxon>
        <taxon>Endopterygota</taxon>
        <taxon>Diptera</taxon>
        <taxon>Brachycera</taxon>
        <taxon>Muscomorpha</taxon>
        <taxon>Muscoidea</taxon>
        <taxon>Muscidae</taxon>
        <taxon>Stomoxys</taxon>
    </lineage>
</organism>
<name>A0A1I8PKA2_STOCA</name>
<feature type="compositionally biased region" description="Acidic residues" evidence="1">
    <location>
        <begin position="657"/>
        <end position="672"/>
    </location>
</feature>